<gene>
    <name evidence="1" type="ORF">D7322_23650</name>
</gene>
<evidence type="ECO:0000313" key="1">
    <source>
        <dbReference type="EMBL" id="RKO69229.1"/>
    </source>
</evidence>
<proteinExistence type="predicted"/>
<sequence>MRSFLLIVITIIVNFTYSQAQKDPELKNALSKMTAASIASDAQATVNLTSPRLIKQMGGNERAFKLIKEGYLQLGNQGLKIDTVIHYIDLDIETLKDIEYCFFPQLIVMTIPDSSNKMIAYATLLAIKEPHISGWKFLDYGNLNDEQLKILLPDFVGKVDFPRTDIKPMMQPKEEVIPNIESLMKIIDDSVQKAKSVAAK</sequence>
<reference evidence="1 2" key="1">
    <citation type="submission" date="2018-10" db="EMBL/GenBank/DDBJ databases">
        <title>Sphingobacterium sp. M05W1-28.</title>
        <authorList>
            <person name="Cai H."/>
        </authorList>
    </citation>
    <scope>NUCLEOTIDE SEQUENCE [LARGE SCALE GENOMIC DNA]</scope>
    <source>
        <strain evidence="1 2">M05W1-28</strain>
    </source>
</reference>
<protein>
    <submittedName>
        <fullName evidence="1">Uncharacterized protein</fullName>
    </submittedName>
</protein>
<accession>A0A420VSN8</accession>
<dbReference type="OrthoDB" id="705474at2"/>
<dbReference type="EMBL" id="RBWS01000022">
    <property type="protein sequence ID" value="RKO69229.1"/>
    <property type="molecule type" value="Genomic_DNA"/>
</dbReference>
<dbReference type="Proteomes" id="UP000282423">
    <property type="component" value="Unassembled WGS sequence"/>
</dbReference>
<evidence type="ECO:0000313" key="2">
    <source>
        <dbReference type="Proteomes" id="UP000282423"/>
    </source>
</evidence>
<organism evidence="1 2">
    <name type="scientific">Sphingobacterium puteale</name>
    <dbReference type="NCBI Taxonomy" id="2420510"/>
    <lineage>
        <taxon>Bacteria</taxon>
        <taxon>Pseudomonadati</taxon>
        <taxon>Bacteroidota</taxon>
        <taxon>Sphingobacteriia</taxon>
        <taxon>Sphingobacteriales</taxon>
        <taxon>Sphingobacteriaceae</taxon>
        <taxon>Sphingobacterium</taxon>
    </lineage>
</organism>
<dbReference type="RefSeq" id="WP_121126663.1">
    <property type="nucleotide sequence ID" value="NZ_RBWS01000022.1"/>
</dbReference>
<dbReference type="AlphaFoldDB" id="A0A420VSN8"/>
<keyword evidence="2" id="KW-1185">Reference proteome</keyword>
<name>A0A420VSN8_9SPHI</name>
<comment type="caution">
    <text evidence="1">The sequence shown here is derived from an EMBL/GenBank/DDBJ whole genome shotgun (WGS) entry which is preliminary data.</text>
</comment>